<sequence>MISKTNSIFYSCVDVSVKAIDSLSYISVKFLFITKVEYFILVDSLNTIFFHIFWQNR</sequence>
<evidence type="ECO:0000313" key="2">
    <source>
        <dbReference type="Proteomes" id="UP000266673"/>
    </source>
</evidence>
<keyword evidence="2" id="KW-1185">Reference proteome</keyword>
<proteinExistence type="predicted"/>
<comment type="caution">
    <text evidence="1">The sequence shown here is derived from an EMBL/GenBank/DDBJ whole genome shotgun (WGS) entry which is preliminary data.</text>
</comment>
<dbReference type="Proteomes" id="UP000266673">
    <property type="component" value="Unassembled WGS sequence"/>
</dbReference>
<accession>A0A397VYE1</accession>
<evidence type="ECO:0000313" key="1">
    <source>
        <dbReference type="EMBL" id="RIB26019.1"/>
    </source>
</evidence>
<name>A0A397VYE1_9GLOM</name>
<protein>
    <submittedName>
        <fullName evidence="1">Uncharacterized protein</fullName>
    </submittedName>
</protein>
<reference evidence="1 2" key="1">
    <citation type="submission" date="2018-06" db="EMBL/GenBank/DDBJ databases">
        <title>Comparative genomics reveals the genomic features of Rhizophagus irregularis, R. cerebriforme, R. diaphanum and Gigaspora rosea, and their symbiotic lifestyle signature.</title>
        <authorList>
            <person name="Morin E."/>
            <person name="San Clemente H."/>
            <person name="Chen E.C.H."/>
            <person name="De La Providencia I."/>
            <person name="Hainaut M."/>
            <person name="Kuo A."/>
            <person name="Kohler A."/>
            <person name="Murat C."/>
            <person name="Tang N."/>
            <person name="Roy S."/>
            <person name="Loubradou J."/>
            <person name="Henrissat B."/>
            <person name="Grigoriev I.V."/>
            <person name="Corradi N."/>
            <person name="Roux C."/>
            <person name="Martin F.M."/>
        </authorList>
    </citation>
    <scope>NUCLEOTIDE SEQUENCE [LARGE SCALE GENOMIC DNA]</scope>
    <source>
        <strain evidence="1 2">DAOM 194757</strain>
    </source>
</reference>
<dbReference type="AlphaFoldDB" id="A0A397VYE1"/>
<organism evidence="1 2">
    <name type="scientific">Gigaspora rosea</name>
    <dbReference type="NCBI Taxonomy" id="44941"/>
    <lineage>
        <taxon>Eukaryota</taxon>
        <taxon>Fungi</taxon>
        <taxon>Fungi incertae sedis</taxon>
        <taxon>Mucoromycota</taxon>
        <taxon>Glomeromycotina</taxon>
        <taxon>Glomeromycetes</taxon>
        <taxon>Diversisporales</taxon>
        <taxon>Gigasporaceae</taxon>
        <taxon>Gigaspora</taxon>
    </lineage>
</organism>
<gene>
    <name evidence="1" type="ORF">C2G38_2066010</name>
</gene>
<dbReference type="EMBL" id="QKWP01000152">
    <property type="protein sequence ID" value="RIB26019.1"/>
    <property type="molecule type" value="Genomic_DNA"/>
</dbReference>